<organism evidence="3 4">
    <name type="scientific">Microlunatus sagamiharensis</name>
    <dbReference type="NCBI Taxonomy" id="546874"/>
    <lineage>
        <taxon>Bacteria</taxon>
        <taxon>Bacillati</taxon>
        <taxon>Actinomycetota</taxon>
        <taxon>Actinomycetes</taxon>
        <taxon>Propionibacteriales</taxon>
        <taxon>Propionibacteriaceae</taxon>
        <taxon>Microlunatus</taxon>
    </lineage>
</organism>
<protein>
    <recommendedName>
        <fullName evidence="5">D-glucuronyl C5-epimerase C-terminus</fullName>
    </recommendedName>
</protein>
<evidence type="ECO:0000313" key="3">
    <source>
        <dbReference type="EMBL" id="SDV02213.1"/>
    </source>
</evidence>
<dbReference type="Proteomes" id="UP000198825">
    <property type="component" value="Chromosome I"/>
</dbReference>
<evidence type="ECO:0008006" key="5">
    <source>
        <dbReference type="Google" id="ProtNLM"/>
    </source>
</evidence>
<keyword evidence="4" id="KW-1185">Reference proteome</keyword>
<sequence length="684" mass="72548">MNRPSSSNVARPLLAAGLALVLGAASLVAGPTARPLPAAAAPGASSTTGPVTNLAHLDFLLDDVSPKAVEGHTTYRLAEEPELQVPWTYADRNDDGTYRRVGGGTLDPATGDYTQGAYNTDDIARAAVVYVRDWRQTGSADSREKAYELLRATAYLQTTTGANRGRSVLWMQSDGELNPSAEPVELPDPSDSGDSYWQARTLWAFGEGYAAFEREDPEFAAFLRDRIRLSVGALNRDVLERYGKHDTADGVKVPAWLIVDGADASAEAVLGLSAYVDARGGSLARDALRKLARGIEELASKPDAWPYGAVLPWTQSSSQWHAWSSQQSAALARSSAVLGDGSLLRAATTETVRFDTTLLTSDGADNGWQPSPTDRVQIAYGVDSRVQSLLAVADEGGSDLGLDLAGMEASWFFGANRAGEPMYDPATGVTFDGLEVDGRINRNSGAESTIHGLLTMLALDAHPLVRARATATTDLVSRDGLRVVEAESALSTTGAVVTPEASWTGESAWSGSYLSLKKGQTARLNLGDDNARVSLEPVAFQEEDGRARSRWGQDGRTLGTLRHRVGDQGITAVPGALLPQRLQKTVSPADGPVTVEAQRGTVRLDAVLVRPLVSRLVLGGESGTTLVHSASGSRETAQVAPSGDGGRATLRVYDARGRLVESRTITATREVRLPAYGAAVVTDR</sequence>
<keyword evidence="2" id="KW-0732">Signal</keyword>
<evidence type="ECO:0000313" key="4">
    <source>
        <dbReference type="Proteomes" id="UP000198825"/>
    </source>
</evidence>
<dbReference type="EMBL" id="LT629799">
    <property type="protein sequence ID" value="SDV02213.1"/>
    <property type="molecule type" value="Genomic_DNA"/>
</dbReference>
<reference evidence="4" key="1">
    <citation type="submission" date="2016-10" db="EMBL/GenBank/DDBJ databases">
        <authorList>
            <person name="Varghese N."/>
            <person name="Submissions S."/>
        </authorList>
    </citation>
    <scope>NUCLEOTIDE SEQUENCE [LARGE SCALE GENOMIC DNA]</scope>
    <source>
        <strain evidence="4">DSM 21743</strain>
    </source>
</reference>
<evidence type="ECO:0000256" key="1">
    <source>
        <dbReference type="SAM" id="MobiDB-lite"/>
    </source>
</evidence>
<dbReference type="AlphaFoldDB" id="A0A1H2N9Q6"/>
<feature type="region of interest" description="Disordered" evidence="1">
    <location>
        <begin position="625"/>
        <end position="645"/>
    </location>
</feature>
<feature type="signal peptide" evidence="2">
    <location>
        <begin position="1"/>
        <end position="29"/>
    </location>
</feature>
<gene>
    <name evidence="3" type="ORF">SAMN04488544_3601</name>
</gene>
<feature type="chain" id="PRO_5039076228" description="D-glucuronyl C5-epimerase C-terminus" evidence="2">
    <location>
        <begin position="30"/>
        <end position="684"/>
    </location>
</feature>
<feature type="compositionally biased region" description="Polar residues" evidence="1">
    <location>
        <begin position="625"/>
        <end position="636"/>
    </location>
</feature>
<name>A0A1H2N9Q6_9ACTN</name>
<dbReference type="RefSeq" id="WP_091077588.1">
    <property type="nucleotide sequence ID" value="NZ_LT629799.1"/>
</dbReference>
<dbReference type="OrthoDB" id="7540161at2"/>
<accession>A0A1H2N9Q6</accession>
<evidence type="ECO:0000256" key="2">
    <source>
        <dbReference type="SAM" id="SignalP"/>
    </source>
</evidence>
<proteinExistence type="predicted"/>
<dbReference type="STRING" id="546874.SAMN04488544_3601"/>